<feature type="region of interest" description="Disordered" evidence="1">
    <location>
        <begin position="97"/>
        <end position="118"/>
    </location>
</feature>
<proteinExistence type="predicted"/>
<sequence>MAAPPARARADYDYLIKLLLIGDSDLVEVLFPTGNYTTTYFRNIAKVSLLQSLSSRSSAASATITVASTAAATVAGAAVSTDDQTALFVLARRLQRRRDRRSSHAPPRAASSGSRTLSAARDGASPVVFCADQLRLNRLLELFLDLWLLFQSEHLEFLGFLPLWLLPLPIRVCRLQALRYLKGDKYG</sequence>
<reference evidence="2 3" key="1">
    <citation type="submission" date="2019-04" db="EMBL/GenBank/DDBJ databases">
        <title>An improved genome assembly and genetic linkage map for asparagus bean, Vigna unguiculata ssp. sesquipedialis.</title>
        <authorList>
            <person name="Xia Q."/>
            <person name="Zhang R."/>
            <person name="Dong Y."/>
        </authorList>
    </citation>
    <scope>NUCLEOTIDE SEQUENCE [LARGE SCALE GENOMIC DNA]</scope>
    <source>
        <tissue evidence="2">Leaf</tissue>
    </source>
</reference>
<accession>A0A4D6KJ87</accession>
<feature type="compositionally biased region" description="Low complexity" evidence="1">
    <location>
        <begin position="104"/>
        <end position="115"/>
    </location>
</feature>
<evidence type="ECO:0000313" key="2">
    <source>
        <dbReference type="EMBL" id="QCD77996.1"/>
    </source>
</evidence>
<dbReference type="Proteomes" id="UP000501690">
    <property type="component" value="Linkage Group LG1"/>
</dbReference>
<protein>
    <submittedName>
        <fullName evidence="2">Uncharacterized protein</fullName>
    </submittedName>
</protein>
<organism evidence="2 3">
    <name type="scientific">Vigna unguiculata</name>
    <name type="common">Cowpea</name>
    <dbReference type="NCBI Taxonomy" id="3917"/>
    <lineage>
        <taxon>Eukaryota</taxon>
        <taxon>Viridiplantae</taxon>
        <taxon>Streptophyta</taxon>
        <taxon>Embryophyta</taxon>
        <taxon>Tracheophyta</taxon>
        <taxon>Spermatophyta</taxon>
        <taxon>Magnoliopsida</taxon>
        <taxon>eudicotyledons</taxon>
        <taxon>Gunneridae</taxon>
        <taxon>Pentapetalae</taxon>
        <taxon>rosids</taxon>
        <taxon>fabids</taxon>
        <taxon>Fabales</taxon>
        <taxon>Fabaceae</taxon>
        <taxon>Papilionoideae</taxon>
        <taxon>50 kb inversion clade</taxon>
        <taxon>NPAAA clade</taxon>
        <taxon>indigoferoid/millettioid clade</taxon>
        <taxon>Phaseoleae</taxon>
        <taxon>Vigna</taxon>
    </lineage>
</organism>
<evidence type="ECO:0000256" key="1">
    <source>
        <dbReference type="SAM" id="MobiDB-lite"/>
    </source>
</evidence>
<name>A0A4D6KJ87_VIGUN</name>
<gene>
    <name evidence="2" type="ORF">DEO72_LG1g1625</name>
</gene>
<keyword evidence="3" id="KW-1185">Reference proteome</keyword>
<dbReference type="EMBL" id="CP039345">
    <property type="protein sequence ID" value="QCD77996.1"/>
    <property type="molecule type" value="Genomic_DNA"/>
</dbReference>
<dbReference type="AlphaFoldDB" id="A0A4D6KJ87"/>
<evidence type="ECO:0000313" key="3">
    <source>
        <dbReference type="Proteomes" id="UP000501690"/>
    </source>
</evidence>